<keyword evidence="3" id="KW-1185">Reference proteome</keyword>
<protein>
    <submittedName>
        <fullName evidence="2">Uncharacterized protein</fullName>
    </submittedName>
</protein>
<reference evidence="2 3" key="1">
    <citation type="submission" date="2017-03" db="EMBL/GenBank/DDBJ databases">
        <title>Genomes of endolithic fungi from Antarctica.</title>
        <authorList>
            <person name="Coleine C."/>
            <person name="Masonjones S."/>
            <person name="Stajich J.E."/>
        </authorList>
    </citation>
    <scope>NUCLEOTIDE SEQUENCE [LARGE SCALE GENOMIC DNA]</scope>
    <source>
        <strain evidence="2 3">CCFEE 5187</strain>
    </source>
</reference>
<dbReference type="AlphaFoldDB" id="A0A4U0X1L6"/>
<accession>A0A4U0X1L6</accession>
<comment type="caution">
    <text evidence="2">The sequence shown here is derived from an EMBL/GenBank/DDBJ whole genome shotgun (WGS) entry which is preliminary data.</text>
</comment>
<dbReference type="EMBL" id="NAJN01000669">
    <property type="protein sequence ID" value="TKA70140.1"/>
    <property type="molecule type" value="Genomic_DNA"/>
</dbReference>
<gene>
    <name evidence="2" type="ORF">B0A49_07720</name>
</gene>
<dbReference type="OrthoDB" id="3944128at2759"/>
<dbReference type="Proteomes" id="UP000308768">
    <property type="component" value="Unassembled WGS sequence"/>
</dbReference>
<evidence type="ECO:0000256" key="1">
    <source>
        <dbReference type="SAM" id="SignalP"/>
    </source>
</evidence>
<sequence length="769" mass="77099">MSILHFTLALSLILQASSLVHAFPSYTYNSNITSPPSVSTAAPGCVANCSVRAWGPEYVFWTSMTVTTTITAATVIYVVNNRTNTTRTVTSYNELPAGYTLPPTNSDGTVVATVTVPKVSAGQVSDSTTVLAYPTILTDWPDDYTLYGVIPTTSGTQSVCVTAGPNGSYIPLPSQPQGPAAKPASGDQYGLLWTTTREFGCLDVYITSFPQEAAFTACGPVRCLEHCKLPDADLDIARGRWTCSNLFEPGVCRCIRSANSISFDDTPDGFRHSIRTRKVICPNCLISARREFVASSSSANAANFIASLLGAAQSSNGASPSQLPTPQTSNSVAVAQVNSAPPPIPSSILTTTPAATIVPLVVGSSTYNAVVTSGNSQIAYIVQGQTLVPGSSVTVGSGSAATAVGLQTSNGVTHLIIGTSSSVLPVLVPAALATAPSLSNVVASPVVAVGGYVTLGTGSLATVVPLTTNSIGQNAIVVGGTTSVLSPATNLGPALPIFTVNSHTFIGGSSSEYVVGSQTLRLGGSVTIGSTVVALTTNSAGQSIVIAGGTTSTLSPAALSVPQALTIDGQTLSAISASAYVLSGQTLAPGHPITLGSGSSQTVISLATDSAGNSVVVMGSSTSALRFPTSAGALVLNGQTLTPASASEYIVAGQTLAPGHPITLGSGVSRTVVSLTTDAAGHSVVVVGSSTSTLPLPTSAGVGGYIYSGLGGSTGASATAAVTATATATATASQPSKGGASRALHPSERWCMSLALAFASCGVAVSFML</sequence>
<keyword evidence="1" id="KW-0732">Signal</keyword>
<name>A0A4U0X1L6_9PEZI</name>
<organism evidence="2 3">
    <name type="scientific">Cryomyces minteri</name>
    <dbReference type="NCBI Taxonomy" id="331657"/>
    <lineage>
        <taxon>Eukaryota</taxon>
        <taxon>Fungi</taxon>
        <taxon>Dikarya</taxon>
        <taxon>Ascomycota</taxon>
        <taxon>Pezizomycotina</taxon>
        <taxon>Dothideomycetes</taxon>
        <taxon>Dothideomycetes incertae sedis</taxon>
        <taxon>Cryomyces</taxon>
    </lineage>
</organism>
<evidence type="ECO:0000313" key="2">
    <source>
        <dbReference type="EMBL" id="TKA70140.1"/>
    </source>
</evidence>
<evidence type="ECO:0000313" key="3">
    <source>
        <dbReference type="Proteomes" id="UP000308768"/>
    </source>
</evidence>
<proteinExistence type="predicted"/>
<feature type="signal peptide" evidence="1">
    <location>
        <begin position="1"/>
        <end position="22"/>
    </location>
</feature>
<feature type="chain" id="PRO_5020326812" evidence="1">
    <location>
        <begin position="23"/>
        <end position="769"/>
    </location>
</feature>